<gene>
    <name evidence="1" type="ORF">PBLR_14323</name>
</gene>
<dbReference type="Proteomes" id="UP000304148">
    <property type="component" value="Chromosome"/>
</dbReference>
<dbReference type="RefSeq" id="WP_138187829.1">
    <property type="nucleotide sequence ID" value="NZ_LS992241.1"/>
</dbReference>
<sequence length="305" mass="33834">MPINTLEYAKLFQTELDKQVAQQATSGWMESNAGQVKYNGGDEIKIPEIIVQGLADYDRDNGFNQGAVTYKYQTHKLTQDRGRTFQLDAMDVDETNFGASAANVMAEFQRLHVIPEIDAYRYSFIAAKAAAVGNSETYKLDEATIVKKMYSHIFKLADLGVDMSQLVTTISWPAYEVLTNNTTIQKKIDVISFTQGGINLQVKALDGIPLIPVSSNRMKTAYEFLDGTTTGQEAGGFKPAAGSLPVHWEITARNAPIGISKTDVVRIFDPQTNQKANAWKLDYRKYHDMIIADNKAKTIFVAVGE</sequence>
<evidence type="ECO:0000313" key="1">
    <source>
        <dbReference type="EMBL" id="SYX85901.1"/>
    </source>
</evidence>
<proteinExistence type="predicted"/>
<name>A0A383RGV2_PAEAL</name>
<evidence type="ECO:0008006" key="3">
    <source>
        <dbReference type="Google" id="ProtNLM"/>
    </source>
</evidence>
<dbReference type="EMBL" id="LS992241">
    <property type="protein sequence ID" value="SYX85901.1"/>
    <property type="molecule type" value="Genomic_DNA"/>
</dbReference>
<organism evidence="1 2">
    <name type="scientific">Paenibacillus alvei</name>
    <name type="common">Bacillus alvei</name>
    <dbReference type="NCBI Taxonomy" id="44250"/>
    <lineage>
        <taxon>Bacteria</taxon>
        <taxon>Bacillati</taxon>
        <taxon>Bacillota</taxon>
        <taxon>Bacilli</taxon>
        <taxon>Bacillales</taxon>
        <taxon>Paenibacillaceae</taxon>
        <taxon>Paenibacillus</taxon>
    </lineage>
</organism>
<reference evidence="2" key="1">
    <citation type="submission" date="2018-08" db="EMBL/GenBank/DDBJ databases">
        <authorList>
            <person name="Chevrot R."/>
        </authorList>
    </citation>
    <scope>NUCLEOTIDE SEQUENCE [LARGE SCALE GENOMIC DNA]</scope>
</reference>
<protein>
    <recommendedName>
        <fullName evidence="3">Prophage protein</fullName>
    </recommendedName>
</protein>
<evidence type="ECO:0000313" key="2">
    <source>
        <dbReference type="Proteomes" id="UP000304148"/>
    </source>
</evidence>
<accession>A0A383RGV2</accession>
<dbReference type="AlphaFoldDB" id="A0A383RGV2"/>